<sequence>MKFSLCLSLCLLAFSPAGLAQTIDYDQRNLHIFCASHLAVVSESLDKDGDEYQALEYLSGMHRTAARRLQAEPQHFADVVQYLKRVRASDPQKWQALSDQSKRVCLPDS</sequence>
<evidence type="ECO:0000313" key="2">
    <source>
        <dbReference type="EMBL" id="SFR54563.1"/>
    </source>
</evidence>
<dbReference type="AlphaFoldDB" id="A0A1I6HJC4"/>
<dbReference type="EMBL" id="FOYV01000002">
    <property type="protein sequence ID" value="SFR54563.1"/>
    <property type="molecule type" value="Genomic_DNA"/>
</dbReference>
<proteinExistence type="predicted"/>
<feature type="chain" id="PRO_5011630712" evidence="1">
    <location>
        <begin position="21"/>
        <end position="109"/>
    </location>
</feature>
<protein>
    <submittedName>
        <fullName evidence="2">Uncharacterized protein</fullName>
    </submittedName>
</protein>
<organism evidence="2 3">
    <name type="scientific">Marinobacter gudaonensis</name>
    <dbReference type="NCBI Taxonomy" id="375760"/>
    <lineage>
        <taxon>Bacteria</taxon>
        <taxon>Pseudomonadati</taxon>
        <taxon>Pseudomonadota</taxon>
        <taxon>Gammaproteobacteria</taxon>
        <taxon>Pseudomonadales</taxon>
        <taxon>Marinobacteraceae</taxon>
        <taxon>Marinobacter</taxon>
    </lineage>
</organism>
<dbReference type="Proteomes" id="UP000199290">
    <property type="component" value="Unassembled WGS sequence"/>
</dbReference>
<keyword evidence="3" id="KW-1185">Reference proteome</keyword>
<gene>
    <name evidence="2" type="ORF">SAMN04488073_2650</name>
</gene>
<feature type="signal peptide" evidence="1">
    <location>
        <begin position="1"/>
        <end position="20"/>
    </location>
</feature>
<evidence type="ECO:0000313" key="3">
    <source>
        <dbReference type="Proteomes" id="UP000199290"/>
    </source>
</evidence>
<dbReference type="RefSeq" id="WP_091991209.1">
    <property type="nucleotide sequence ID" value="NZ_FOYV01000002.1"/>
</dbReference>
<reference evidence="3" key="1">
    <citation type="submission" date="2016-10" db="EMBL/GenBank/DDBJ databases">
        <authorList>
            <person name="Varghese N."/>
            <person name="Submissions S."/>
        </authorList>
    </citation>
    <scope>NUCLEOTIDE SEQUENCE [LARGE SCALE GENOMIC DNA]</scope>
    <source>
        <strain evidence="3">CGMCC 1.6294</strain>
    </source>
</reference>
<keyword evidence="1" id="KW-0732">Signal</keyword>
<dbReference type="OrthoDB" id="6368465at2"/>
<accession>A0A1I6HJC4</accession>
<name>A0A1I6HJC4_9GAMM</name>
<evidence type="ECO:0000256" key="1">
    <source>
        <dbReference type="SAM" id="SignalP"/>
    </source>
</evidence>